<dbReference type="Proteomes" id="UP000886885">
    <property type="component" value="Chromosome 12D"/>
</dbReference>
<proteinExistence type="predicted"/>
<keyword evidence="2" id="KW-1185">Reference proteome</keyword>
<dbReference type="AlphaFoldDB" id="A0A8X8C8M0"/>
<gene>
    <name evidence="1" type="ORF">POTOM_042941</name>
</gene>
<name>A0A8X8C8M0_POPTO</name>
<accession>A0A8X8C8M0</accession>
<protein>
    <submittedName>
        <fullName evidence="1">Uncharacterized protein</fullName>
    </submittedName>
</protein>
<comment type="caution">
    <text evidence="1">The sequence shown here is derived from an EMBL/GenBank/DDBJ whole genome shotgun (WGS) entry which is preliminary data.</text>
</comment>
<dbReference type="OrthoDB" id="827820at2759"/>
<dbReference type="EMBL" id="JAAWWB010000024">
    <property type="protein sequence ID" value="KAG6752901.1"/>
    <property type="molecule type" value="Genomic_DNA"/>
</dbReference>
<organism evidence="1 2">
    <name type="scientific">Populus tomentosa</name>
    <name type="common">Chinese white poplar</name>
    <dbReference type="NCBI Taxonomy" id="118781"/>
    <lineage>
        <taxon>Eukaryota</taxon>
        <taxon>Viridiplantae</taxon>
        <taxon>Streptophyta</taxon>
        <taxon>Embryophyta</taxon>
        <taxon>Tracheophyta</taxon>
        <taxon>Spermatophyta</taxon>
        <taxon>Magnoliopsida</taxon>
        <taxon>eudicotyledons</taxon>
        <taxon>Gunneridae</taxon>
        <taxon>Pentapetalae</taxon>
        <taxon>rosids</taxon>
        <taxon>fabids</taxon>
        <taxon>Malpighiales</taxon>
        <taxon>Salicaceae</taxon>
        <taxon>Saliceae</taxon>
        <taxon>Populus</taxon>
    </lineage>
</organism>
<evidence type="ECO:0000313" key="1">
    <source>
        <dbReference type="EMBL" id="KAG6752901.1"/>
    </source>
</evidence>
<reference evidence="1" key="1">
    <citation type="journal article" date="2020" name="bioRxiv">
        <title>Hybrid origin of Populus tomentosa Carr. identified through genome sequencing and phylogenomic analysis.</title>
        <authorList>
            <person name="An X."/>
            <person name="Gao K."/>
            <person name="Chen Z."/>
            <person name="Li J."/>
            <person name="Yang X."/>
            <person name="Yang X."/>
            <person name="Zhou J."/>
            <person name="Guo T."/>
            <person name="Zhao T."/>
            <person name="Huang S."/>
            <person name="Miao D."/>
            <person name="Khan W.U."/>
            <person name="Rao P."/>
            <person name="Ye M."/>
            <person name="Lei B."/>
            <person name="Liao W."/>
            <person name="Wang J."/>
            <person name="Ji L."/>
            <person name="Li Y."/>
            <person name="Guo B."/>
            <person name="Mustafa N.S."/>
            <person name="Li S."/>
            <person name="Yun Q."/>
            <person name="Keller S.R."/>
            <person name="Mao J."/>
            <person name="Zhang R."/>
            <person name="Strauss S.H."/>
        </authorList>
    </citation>
    <scope>NUCLEOTIDE SEQUENCE</scope>
    <source>
        <strain evidence="1">GM15</strain>
        <tissue evidence="1">Leaf</tissue>
    </source>
</reference>
<evidence type="ECO:0000313" key="2">
    <source>
        <dbReference type="Proteomes" id="UP000886885"/>
    </source>
</evidence>
<sequence>MYFLSYHYFMVLLLCALAFFIQQYLVCADIWVSRKSKGKMSPPEASSKEPNQTQSMFPLLHLPLGPIHA</sequence>